<dbReference type="GO" id="GO:0005886">
    <property type="term" value="C:plasma membrane"/>
    <property type="evidence" value="ECO:0007669"/>
    <property type="project" value="UniProtKB-SubCell"/>
</dbReference>
<keyword evidence="6 7" id="KW-0472">Membrane</keyword>
<dbReference type="PANTHER" id="PTHR40074:SF2">
    <property type="entry name" value="O-ACETYLTRANSFERASE WECH"/>
    <property type="match status" value="1"/>
</dbReference>
<dbReference type="AlphaFoldDB" id="A0A510JZQ0"/>
<evidence type="ECO:0000256" key="5">
    <source>
        <dbReference type="ARBA" id="ARBA00022989"/>
    </source>
</evidence>
<evidence type="ECO:0000313" key="9">
    <source>
        <dbReference type="EMBL" id="BBM44872.1"/>
    </source>
</evidence>
<feature type="domain" description="Acyltransferase 3" evidence="8">
    <location>
        <begin position="10"/>
        <end position="349"/>
    </location>
</feature>
<proteinExistence type="inferred from homology"/>
<evidence type="ECO:0000256" key="4">
    <source>
        <dbReference type="ARBA" id="ARBA00022692"/>
    </source>
</evidence>
<dbReference type="RefSeq" id="WP_155282616.1">
    <property type="nucleotide sequence ID" value="NZ_AP019831.1"/>
</dbReference>
<feature type="transmembrane region" description="Helical" evidence="7">
    <location>
        <begin position="12"/>
        <end position="32"/>
    </location>
</feature>
<dbReference type="EMBL" id="AP019831">
    <property type="protein sequence ID" value="BBM44872.1"/>
    <property type="molecule type" value="Genomic_DNA"/>
</dbReference>
<feature type="transmembrane region" description="Helical" evidence="7">
    <location>
        <begin position="90"/>
        <end position="107"/>
    </location>
</feature>
<feature type="transmembrane region" description="Helical" evidence="7">
    <location>
        <begin position="206"/>
        <end position="224"/>
    </location>
</feature>
<evidence type="ECO:0000256" key="7">
    <source>
        <dbReference type="SAM" id="Phobius"/>
    </source>
</evidence>
<keyword evidence="10" id="KW-1185">Reference proteome</keyword>
<accession>A0A510JZQ0</accession>
<reference evidence="9 10" key="1">
    <citation type="submission" date="2019-07" db="EMBL/GenBank/DDBJ databases">
        <title>Complete Genome Sequence of Leptotrichia trevisanii Strain JMUB3870.</title>
        <authorList>
            <person name="Watanabe S."/>
            <person name="Cui L."/>
        </authorList>
    </citation>
    <scope>NUCLEOTIDE SEQUENCE [LARGE SCALE GENOMIC DNA]</scope>
    <source>
        <strain evidence="9 10">JMUB3870</strain>
    </source>
</reference>
<dbReference type="OrthoDB" id="9810469at2"/>
<comment type="subcellular location">
    <subcellularLocation>
        <location evidence="1">Cell membrane</location>
        <topology evidence="1">Multi-pass membrane protein</topology>
    </subcellularLocation>
</comment>
<feature type="transmembrane region" description="Helical" evidence="7">
    <location>
        <begin position="331"/>
        <end position="349"/>
    </location>
</feature>
<keyword evidence="9" id="KW-0012">Acyltransferase</keyword>
<keyword evidence="4 7" id="KW-0812">Transmembrane</keyword>
<protein>
    <submittedName>
        <fullName evidence="9">Acyltransferase 3</fullName>
    </submittedName>
</protein>
<evidence type="ECO:0000259" key="8">
    <source>
        <dbReference type="Pfam" id="PF01757"/>
    </source>
</evidence>
<feature type="transmembrane region" description="Helical" evidence="7">
    <location>
        <begin position="147"/>
        <end position="167"/>
    </location>
</feature>
<feature type="transmembrane region" description="Helical" evidence="7">
    <location>
        <begin position="52"/>
        <end position="69"/>
    </location>
</feature>
<keyword evidence="9" id="KW-0808">Transferase</keyword>
<dbReference type="PANTHER" id="PTHR40074">
    <property type="entry name" value="O-ACETYLTRANSFERASE WECH"/>
    <property type="match status" value="1"/>
</dbReference>
<feature type="transmembrane region" description="Helical" evidence="7">
    <location>
        <begin position="236"/>
        <end position="253"/>
    </location>
</feature>
<dbReference type="Proteomes" id="UP000422644">
    <property type="component" value="Chromosome"/>
</dbReference>
<evidence type="ECO:0000256" key="2">
    <source>
        <dbReference type="ARBA" id="ARBA00007400"/>
    </source>
</evidence>
<feature type="transmembrane region" description="Helical" evidence="7">
    <location>
        <begin position="265"/>
        <end position="287"/>
    </location>
</feature>
<keyword evidence="3" id="KW-1003">Cell membrane</keyword>
<evidence type="ECO:0000256" key="6">
    <source>
        <dbReference type="ARBA" id="ARBA00023136"/>
    </source>
</evidence>
<dbReference type="Pfam" id="PF01757">
    <property type="entry name" value="Acyl_transf_3"/>
    <property type="match status" value="1"/>
</dbReference>
<gene>
    <name evidence="9" type="ORF">JMUB3870_0990</name>
</gene>
<feature type="transmembrane region" description="Helical" evidence="7">
    <location>
        <begin position="179"/>
        <end position="200"/>
    </location>
</feature>
<keyword evidence="5 7" id="KW-1133">Transmembrane helix</keyword>
<dbReference type="GO" id="GO:0009246">
    <property type="term" value="P:enterobacterial common antigen biosynthetic process"/>
    <property type="evidence" value="ECO:0007669"/>
    <property type="project" value="TreeGrafter"/>
</dbReference>
<evidence type="ECO:0000313" key="10">
    <source>
        <dbReference type="Proteomes" id="UP000422644"/>
    </source>
</evidence>
<name>A0A510JZQ0_9FUSO</name>
<dbReference type="InterPro" id="IPR002656">
    <property type="entry name" value="Acyl_transf_3_dom"/>
</dbReference>
<organism evidence="9 10">
    <name type="scientific">Leptotrichia trevisanii</name>
    <dbReference type="NCBI Taxonomy" id="109328"/>
    <lineage>
        <taxon>Bacteria</taxon>
        <taxon>Fusobacteriati</taxon>
        <taxon>Fusobacteriota</taxon>
        <taxon>Fusobacteriia</taxon>
        <taxon>Fusobacteriales</taxon>
        <taxon>Leptotrichiaceae</taxon>
        <taxon>Leptotrichia</taxon>
    </lineage>
</organism>
<comment type="similarity">
    <text evidence="2">Belongs to the acyltransferase 3 family.</text>
</comment>
<evidence type="ECO:0000256" key="1">
    <source>
        <dbReference type="ARBA" id="ARBA00004651"/>
    </source>
</evidence>
<evidence type="ECO:0000256" key="3">
    <source>
        <dbReference type="ARBA" id="ARBA00022475"/>
    </source>
</evidence>
<sequence>MIKNKDRFFNFDILKCVAISMVLFIHIVASELYNYGKISGNRWMMANITDSFSRMCVPIFVMVSGFFLLRKDENVKTFFKKRFAKILPKFFVYSVIFFIFTIIFKDVKDNELFSVFFRKSTYKTIISIFFQKESYHNFFSNFFQGKIYYHLWYIYMILSLYLITPFLRKVVAKIERKSINYLVFIWIIFMVLIPFLNVIFKKNIKVYSPAGQYVGYFLIGYLIAEKPLNMKKWQKYTIFLIIVSLTVFLTYIFTKSSGKFFDYFYDYHSVSVFIATVLFYDFFVNIFDGEKVLAKVKNVIKSVSAKTYDIYLIHPIFLFFCERILKSRMNYFLYIVTAFVTVFLLSFFTSEILNRLYKFLAGINKWREKNGR</sequence>
<dbReference type="GO" id="GO:0016413">
    <property type="term" value="F:O-acetyltransferase activity"/>
    <property type="evidence" value="ECO:0007669"/>
    <property type="project" value="TreeGrafter"/>
</dbReference>